<dbReference type="Pfam" id="PF08818">
    <property type="entry name" value="DUF1801"/>
    <property type="match status" value="1"/>
</dbReference>
<evidence type="ECO:0000313" key="5">
    <source>
        <dbReference type="Proteomes" id="UP000286681"/>
    </source>
</evidence>
<dbReference type="OrthoDB" id="214150at2"/>
<keyword evidence="4" id="KW-1185">Reference proteome</keyword>
<dbReference type="KEGG" id="skr:BRX40_00960"/>
<proteinExistence type="predicted"/>
<dbReference type="SUPFAM" id="SSF159888">
    <property type="entry name" value="YdhG-like"/>
    <property type="match status" value="1"/>
</dbReference>
<evidence type="ECO:0000313" key="3">
    <source>
        <dbReference type="EMBL" id="RSU99422.1"/>
    </source>
</evidence>
<gene>
    <name evidence="2" type="ORF">BRX40_00960</name>
    <name evidence="3" type="ORF">CA257_19905</name>
</gene>
<protein>
    <recommendedName>
        <fullName evidence="1">YdhG-like domain-containing protein</fullName>
    </recommendedName>
</protein>
<evidence type="ECO:0000259" key="1">
    <source>
        <dbReference type="Pfam" id="PF08818"/>
    </source>
</evidence>
<dbReference type="Proteomes" id="UP000286681">
    <property type="component" value="Unassembled WGS sequence"/>
</dbReference>
<dbReference type="Proteomes" id="UP000185161">
    <property type="component" value="Chromosome"/>
</dbReference>
<evidence type="ECO:0000313" key="2">
    <source>
        <dbReference type="EMBL" id="APR51185.1"/>
    </source>
</evidence>
<dbReference type="STRING" id="93064.BRX40_00960"/>
<dbReference type="EMBL" id="QQWO01000022">
    <property type="protein sequence ID" value="RSU99422.1"/>
    <property type="molecule type" value="Genomic_DNA"/>
</dbReference>
<evidence type="ECO:0000313" key="4">
    <source>
        <dbReference type="Proteomes" id="UP000185161"/>
    </source>
</evidence>
<reference evidence="3 5" key="3">
    <citation type="submission" date="2018-07" db="EMBL/GenBank/DDBJ databases">
        <title>Genomic and Epidemiologic Investigation of an Indolent Hospital Outbreak.</title>
        <authorList>
            <person name="Johnson R.C."/>
            <person name="Deming C."/>
            <person name="Conlan S."/>
            <person name="Zellmer C.J."/>
            <person name="Michelin A.V."/>
            <person name="Lee-Lin S."/>
            <person name="Thomas P.J."/>
            <person name="Park M."/>
            <person name="Weingarten R.A."/>
            <person name="Less J."/>
            <person name="Dekker J.P."/>
            <person name="Frank K.M."/>
            <person name="Musser K.A."/>
            <person name="Mcquiston J.R."/>
            <person name="Henderson D.K."/>
            <person name="Lau A.F."/>
            <person name="Palmore T.N."/>
            <person name="Segre J.A."/>
        </authorList>
    </citation>
    <scope>NUCLEOTIDE SEQUENCE [LARGE SCALE GENOMIC DNA]</scope>
    <source>
        <strain evidence="3 5">SK-NIH.Env10_0317</strain>
    </source>
</reference>
<accession>A0A1L6J5K9</accession>
<dbReference type="InterPro" id="IPR014922">
    <property type="entry name" value="YdhG-like"/>
</dbReference>
<dbReference type="EMBL" id="CP018820">
    <property type="protein sequence ID" value="APR51185.1"/>
    <property type="molecule type" value="Genomic_DNA"/>
</dbReference>
<dbReference type="Gene3D" id="3.90.1150.200">
    <property type="match status" value="1"/>
</dbReference>
<dbReference type="AlphaFoldDB" id="A0A1L6J5K9"/>
<reference evidence="4" key="2">
    <citation type="submission" date="2016-12" db="EMBL/GenBank/DDBJ databases">
        <title>Whole genome sequencing of Sphingomonas sp. ABOJV.</title>
        <authorList>
            <person name="Conlan S."/>
            <person name="Thomas P.J."/>
            <person name="Mullikin J."/>
            <person name="Palmore T.N."/>
            <person name="Frank K.M."/>
            <person name="Segre J.A."/>
        </authorList>
    </citation>
    <scope>NUCLEOTIDE SEQUENCE [LARGE SCALE GENOMIC DNA]</scope>
    <source>
        <strain evidence="4">ABOJV</strain>
    </source>
</reference>
<dbReference type="Pfam" id="PF13376">
    <property type="entry name" value="OmdA"/>
    <property type="match status" value="1"/>
</dbReference>
<name>A0A1L6J5K9_9SPHN</name>
<reference evidence="2" key="1">
    <citation type="submission" date="2016-12" db="EMBL/GenBank/DDBJ databases">
        <title>Whole genome sequencing of Sphingomonas koreensis.</title>
        <authorList>
            <person name="Conlan S."/>
            <person name="Thomas P.J."/>
            <person name="Mullikin J."/>
            <person name="Palmore T.N."/>
            <person name="Frank K.M."/>
            <person name="Segre J.A."/>
        </authorList>
    </citation>
    <scope>NUCLEOTIDE SEQUENCE</scope>
    <source>
        <strain evidence="2">ABOJV</strain>
    </source>
</reference>
<organism evidence="2 4">
    <name type="scientific">Sphingomonas koreensis</name>
    <dbReference type="NCBI Taxonomy" id="93064"/>
    <lineage>
        <taxon>Bacteria</taxon>
        <taxon>Pseudomonadati</taxon>
        <taxon>Pseudomonadota</taxon>
        <taxon>Alphaproteobacteria</taxon>
        <taxon>Sphingomonadales</taxon>
        <taxon>Sphingomonadaceae</taxon>
        <taxon>Sphingomonas</taxon>
    </lineage>
</organism>
<feature type="domain" description="YdhG-like" evidence="1">
    <location>
        <begin position="36"/>
        <end position="132"/>
    </location>
</feature>
<sequence length="219" mass="24612">MFVVIGNALRKGQAVTHANRDPKVDAYIAAAPPFAQPILRHLRDAMHAECPDVVEAIKWGIPHFDYHGEMMCVMAAYPRHCAFTFLKQAIMRDPRLRANPALKANKRYLGAIVSLDDLPDAAELAGFIREAMRLNEDGVKLPERAPKPAADLAMPDAFRERLDADPAAKAVFEGKPPSFRKEYLAWIADAKTDATRDKRIAEAMEWIAQGKGRFWKYQK</sequence>